<comment type="caution">
    <text evidence="2">The sequence shown here is derived from an EMBL/GenBank/DDBJ whole genome shotgun (WGS) entry which is preliminary data.</text>
</comment>
<accession>A0A7J5B5I0</accession>
<dbReference type="InterPro" id="IPR042100">
    <property type="entry name" value="Bug_dom1"/>
</dbReference>
<protein>
    <submittedName>
        <fullName evidence="2">Tripartite tricarboxylate transporter substrate binding protein</fullName>
    </submittedName>
</protein>
<dbReference type="EMBL" id="WBJX01000001">
    <property type="protein sequence ID" value="KAB1639416.1"/>
    <property type="molecule type" value="Genomic_DNA"/>
</dbReference>
<dbReference type="InterPro" id="IPR005064">
    <property type="entry name" value="BUG"/>
</dbReference>
<sequence length="334" mass="34810">MSKTPRSTLRRVINVVVGACAVAIVASATALSISRSSAAEDVSANLTLIAPAGPGGGWDGFAREQQQALRATGLVGNVQVVNIPGAAGTIGLGTFTTMTGRSDTLLVTGSGMTGGIALNDSPVGFDDVRPVAKFAEDYDVIIVPADSPYTTLEELVDAWAADPKAIPWSGGSAGTIDHLLIAELAQAAGIPPAELTYIPKSGGGEAIQALLNGTVDAVATGYNDVSDQIEAGRVRALAVSGAEELEGVDIPTIMSQGYDVEVANWRGLLAAPGVSDEAFQQQLEIFSELRESDEWQEVLTRLSWEDSWLTGPELDAFLVEDMARTEALLEELGL</sequence>
<dbReference type="Proteomes" id="UP000490386">
    <property type="component" value="Unassembled WGS sequence"/>
</dbReference>
<dbReference type="Gene3D" id="3.40.190.150">
    <property type="entry name" value="Bordetella uptake gene, domain 1"/>
    <property type="match status" value="1"/>
</dbReference>
<reference evidence="2 3" key="1">
    <citation type="submission" date="2019-09" db="EMBL/GenBank/DDBJ databases">
        <title>Phylogeny of genus Pseudoclavibacter and closely related genus.</title>
        <authorList>
            <person name="Li Y."/>
        </authorList>
    </citation>
    <scope>NUCLEOTIDE SEQUENCE [LARGE SCALE GENOMIC DNA]</scope>
    <source>
        <strain evidence="2 3">THG-MD12</strain>
    </source>
</reference>
<dbReference type="CDD" id="cd07012">
    <property type="entry name" value="PBP2_Bug_TTT"/>
    <property type="match status" value="1"/>
</dbReference>
<dbReference type="SUPFAM" id="SSF53850">
    <property type="entry name" value="Periplasmic binding protein-like II"/>
    <property type="match status" value="1"/>
</dbReference>
<dbReference type="Gene3D" id="3.40.190.10">
    <property type="entry name" value="Periplasmic binding protein-like II"/>
    <property type="match status" value="1"/>
</dbReference>
<dbReference type="InterPro" id="IPR010916">
    <property type="entry name" value="TonB_box_CS"/>
</dbReference>
<evidence type="ECO:0000313" key="3">
    <source>
        <dbReference type="Proteomes" id="UP000490386"/>
    </source>
</evidence>
<name>A0A7J5B5I0_9MICO</name>
<dbReference type="PIRSF" id="PIRSF017082">
    <property type="entry name" value="YflP"/>
    <property type="match status" value="1"/>
</dbReference>
<evidence type="ECO:0000256" key="1">
    <source>
        <dbReference type="ARBA" id="ARBA00006987"/>
    </source>
</evidence>
<evidence type="ECO:0000313" key="2">
    <source>
        <dbReference type="EMBL" id="KAB1639416.1"/>
    </source>
</evidence>
<dbReference type="PANTHER" id="PTHR42928:SF3">
    <property type="entry name" value="UPF0065 PROTEIN YFLP"/>
    <property type="match status" value="1"/>
</dbReference>
<comment type="similarity">
    <text evidence="1">Belongs to the UPF0065 (bug) family.</text>
</comment>
<dbReference type="OrthoDB" id="9780943at2"/>
<keyword evidence="3" id="KW-1185">Reference proteome</keyword>
<proteinExistence type="inferred from homology"/>
<gene>
    <name evidence="2" type="ORF">F8O03_03520</name>
</gene>
<organism evidence="2 3">
    <name type="scientific">Pseudoclavibacter terrae</name>
    <dbReference type="NCBI Taxonomy" id="1530195"/>
    <lineage>
        <taxon>Bacteria</taxon>
        <taxon>Bacillati</taxon>
        <taxon>Actinomycetota</taxon>
        <taxon>Actinomycetes</taxon>
        <taxon>Micrococcales</taxon>
        <taxon>Microbacteriaceae</taxon>
        <taxon>Pseudoclavibacter</taxon>
    </lineage>
</organism>
<dbReference type="AlphaFoldDB" id="A0A7J5B5I0"/>
<dbReference type="RefSeq" id="WP_151422379.1">
    <property type="nucleotide sequence ID" value="NZ_CANKVH010000007.1"/>
</dbReference>
<dbReference type="PROSITE" id="PS00430">
    <property type="entry name" value="TONB_DEPENDENT_REC_1"/>
    <property type="match status" value="1"/>
</dbReference>
<dbReference type="PANTHER" id="PTHR42928">
    <property type="entry name" value="TRICARBOXYLATE-BINDING PROTEIN"/>
    <property type="match status" value="1"/>
</dbReference>
<dbReference type="Pfam" id="PF03401">
    <property type="entry name" value="TctC"/>
    <property type="match status" value="1"/>
</dbReference>